<evidence type="ECO:0000256" key="6">
    <source>
        <dbReference type="ARBA" id="ARBA00022989"/>
    </source>
</evidence>
<keyword evidence="5 8" id="KW-0812">Transmembrane</keyword>
<reference evidence="9" key="1">
    <citation type="submission" date="2020-05" db="UniProtKB">
        <authorList>
            <consortium name="EnsemblMetazoa"/>
        </authorList>
    </citation>
    <scope>IDENTIFICATION</scope>
    <source>
        <strain evidence="9">BB02</strain>
    </source>
</reference>
<dbReference type="VEuPathDB" id="VectorBase:BGLAX_051673"/>
<dbReference type="Pfam" id="PF01697">
    <property type="entry name" value="Glyco_transf_92"/>
    <property type="match status" value="1"/>
</dbReference>
<dbReference type="GO" id="GO:0016757">
    <property type="term" value="F:glycosyltransferase activity"/>
    <property type="evidence" value="ECO:0007669"/>
    <property type="project" value="UniProtKB-UniRule"/>
</dbReference>
<dbReference type="RefSeq" id="XP_013067713.2">
    <property type="nucleotide sequence ID" value="XM_013212259.2"/>
</dbReference>
<evidence type="ECO:0000313" key="9">
    <source>
        <dbReference type="EnsemblMetazoa" id="BGLB029636-PA"/>
    </source>
</evidence>
<feature type="transmembrane region" description="Helical" evidence="8">
    <location>
        <begin position="6"/>
        <end position="24"/>
    </location>
</feature>
<keyword evidence="7 8" id="KW-0472">Membrane</keyword>
<accession>A0A2C9LCP1</accession>
<dbReference type="OrthoDB" id="2526284at2759"/>
<name>A0A2C9LCP1_BIOGL</name>
<dbReference type="PANTHER" id="PTHR21461:SF87">
    <property type="entry name" value="GH12965P"/>
    <property type="match status" value="1"/>
</dbReference>
<dbReference type="VEuPathDB" id="VectorBase:BGLB029636"/>
<evidence type="ECO:0000313" key="10">
    <source>
        <dbReference type="Proteomes" id="UP000076420"/>
    </source>
</evidence>
<sequence>MGLYRTFISLLLFSTMCLSFIYLMQVNDMELNARQVDYGNGSRSTKSSERLTDHEGKYFDGPRELHTQSHWARVQFTTLTDSLHAFGVYLDDRYRPNYFLRILILQRGNNPTERLACKADGEAFNTWAERYEMCENHGKTYTGWIYSCLVTYNTKPDFKSVILNVYSQNGSLINSQQFAVTSLSPDSSTSTDISNLHRNIRNLSFKTNSNLGVLRSKQTLPILGSQNQKSPPKPKNKVTFKTDERPGVSIGVCVPPLHSNLYIQNLIDFLEFCWILGANKVFLYIHDLPTDLIHTLSFYLKDKTHLFEILHWDLPANIRQKSYQVIWNNGQILAVQHCLYQNMANFDWLLFLDIDEMLIPKSVYNWQDLLPTVLQGSDDNVAALSFESAFFSWDFDSQVSSPIKYLRHLHRTKRTTVLHSKLLIQAKNVFEVGIHHLSRAVTDSMRVIRVPAEVALLHHYRACIQSDTEWIQCDLVIQDTSALKYETQLSASRDHINRLSQFT</sequence>
<dbReference type="GO" id="GO:0005737">
    <property type="term" value="C:cytoplasm"/>
    <property type="evidence" value="ECO:0007669"/>
    <property type="project" value="TreeGrafter"/>
</dbReference>
<dbReference type="EC" id="2.4.1.-" evidence="8"/>
<dbReference type="GO" id="GO:0016020">
    <property type="term" value="C:membrane"/>
    <property type="evidence" value="ECO:0007669"/>
    <property type="project" value="UniProtKB-SubCell"/>
</dbReference>
<dbReference type="Proteomes" id="UP000076420">
    <property type="component" value="Unassembled WGS sequence"/>
</dbReference>
<dbReference type="PANTHER" id="PTHR21461">
    <property type="entry name" value="GLYCOSYLTRANSFERASE FAMILY 92 PROTEIN"/>
    <property type="match status" value="1"/>
</dbReference>
<evidence type="ECO:0000256" key="8">
    <source>
        <dbReference type="RuleBase" id="RU366017"/>
    </source>
</evidence>
<dbReference type="InterPro" id="IPR008166">
    <property type="entry name" value="Glyco_transf_92"/>
</dbReference>
<proteinExistence type="inferred from homology"/>
<dbReference type="STRING" id="6526.A0A2C9LCP1"/>
<organism evidence="9 10">
    <name type="scientific">Biomphalaria glabrata</name>
    <name type="common">Bloodfluke planorb</name>
    <name type="synonym">Freshwater snail</name>
    <dbReference type="NCBI Taxonomy" id="6526"/>
    <lineage>
        <taxon>Eukaryota</taxon>
        <taxon>Metazoa</taxon>
        <taxon>Spiralia</taxon>
        <taxon>Lophotrochozoa</taxon>
        <taxon>Mollusca</taxon>
        <taxon>Gastropoda</taxon>
        <taxon>Heterobranchia</taxon>
        <taxon>Euthyneura</taxon>
        <taxon>Panpulmonata</taxon>
        <taxon>Hygrophila</taxon>
        <taxon>Lymnaeoidea</taxon>
        <taxon>Planorbidae</taxon>
        <taxon>Biomphalaria</taxon>
    </lineage>
</organism>
<evidence type="ECO:0000256" key="7">
    <source>
        <dbReference type="ARBA" id="ARBA00023136"/>
    </source>
</evidence>
<keyword evidence="6 8" id="KW-1133">Transmembrane helix</keyword>
<dbReference type="KEGG" id="bgt:106055805"/>
<evidence type="ECO:0000256" key="4">
    <source>
        <dbReference type="ARBA" id="ARBA00022679"/>
    </source>
</evidence>
<dbReference type="EnsemblMetazoa" id="BGLB029636-RA">
    <property type="protein sequence ID" value="BGLB029636-PA"/>
    <property type="gene ID" value="BGLB029636"/>
</dbReference>
<comment type="similarity">
    <text evidence="2 8">Belongs to the glycosyltransferase 92 family.</text>
</comment>
<keyword evidence="4 8" id="KW-0808">Transferase</keyword>
<protein>
    <recommendedName>
        <fullName evidence="8">Glycosyltransferase family 92 protein</fullName>
        <ecNumber evidence="8">2.4.1.-</ecNumber>
    </recommendedName>
</protein>
<evidence type="ECO:0000256" key="3">
    <source>
        <dbReference type="ARBA" id="ARBA00022676"/>
    </source>
</evidence>
<evidence type="ECO:0000256" key="5">
    <source>
        <dbReference type="ARBA" id="ARBA00022692"/>
    </source>
</evidence>
<keyword evidence="3 8" id="KW-0328">Glycosyltransferase</keyword>
<evidence type="ECO:0000256" key="2">
    <source>
        <dbReference type="ARBA" id="ARBA00007647"/>
    </source>
</evidence>
<comment type="subcellular location">
    <subcellularLocation>
        <location evidence="1">Membrane</location>
        <topology evidence="1">Single-pass membrane protein</topology>
    </subcellularLocation>
</comment>
<evidence type="ECO:0000256" key="1">
    <source>
        <dbReference type="ARBA" id="ARBA00004167"/>
    </source>
</evidence>
<dbReference type="AlphaFoldDB" id="A0A2C9LCP1"/>
<gene>
    <name evidence="9" type="primary">106055805</name>
</gene>